<dbReference type="InterPro" id="IPR018289">
    <property type="entry name" value="MULE_transposase_dom"/>
</dbReference>
<feature type="domain" description="MULE transposase" evidence="1">
    <location>
        <begin position="81"/>
        <end position="153"/>
    </location>
</feature>
<dbReference type="PANTHER" id="PTHR47718">
    <property type="entry name" value="OS01G0519700 PROTEIN"/>
    <property type="match status" value="1"/>
</dbReference>
<dbReference type="EMBL" id="JAIVGD010000028">
    <property type="protein sequence ID" value="KAH0737659.1"/>
    <property type="molecule type" value="Genomic_DNA"/>
</dbReference>
<accession>A0ABQ7TU86</accession>
<dbReference type="Pfam" id="PF10551">
    <property type="entry name" value="MULE"/>
    <property type="match status" value="1"/>
</dbReference>
<reference evidence="2 3" key="1">
    <citation type="journal article" date="2021" name="bioRxiv">
        <title>Chromosome-scale and haplotype-resolved genome assembly of a tetraploid potato cultivar.</title>
        <authorList>
            <person name="Sun H."/>
            <person name="Jiao W.-B."/>
            <person name="Krause K."/>
            <person name="Campoy J.A."/>
            <person name="Goel M."/>
            <person name="Folz-Donahue K."/>
            <person name="Kukat C."/>
            <person name="Huettel B."/>
            <person name="Schneeberger K."/>
        </authorList>
    </citation>
    <scope>NUCLEOTIDE SEQUENCE [LARGE SCALE GENOMIC DNA]</scope>
    <source>
        <strain evidence="2">SolTubOtavaFocal</strain>
        <tissue evidence="2">Leaves</tissue>
    </source>
</reference>
<name>A0ABQ7TU86_SOLTU</name>
<evidence type="ECO:0000313" key="3">
    <source>
        <dbReference type="Proteomes" id="UP000826656"/>
    </source>
</evidence>
<protein>
    <recommendedName>
        <fullName evidence="1">MULE transposase domain-containing protein</fullName>
    </recommendedName>
</protein>
<dbReference type="PANTHER" id="PTHR47718:SF17">
    <property type="entry name" value="PROTEIN FAR1-RELATED SEQUENCE 5-LIKE"/>
    <property type="match status" value="1"/>
</dbReference>
<evidence type="ECO:0000313" key="2">
    <source>
        <dbReference type="EMBL" id="KAH0737659.1"/>
    </source>
</evidence>
<organism evidence="2 3">
    <name type="scientific">Solanum tuberosum</name>
    <name type="common">Potato</name>
    <dbReference type="NCBI Taxonomy" id="4113"/>
    <lineage>
        <taxon>Eukaryota</taxon>
        <taxon>Viridiplantae</taxon>
        <taxon>Streptophyta</taxon>
        <taxon>Embryophyta</taxon>
        <taxon>Tracheophyta</taxon>
        <taxon>Spermatophyta</taxon>
        <taxon>Magnoliopsida</taxon>
        <taxon>eudicotyledons</taxon>
        <taxon>Gunneridae</taxon>
        <taxon>Pentapetalae</taxon>
        <taxon>asterids</taxon>
        <taxon>lamiids</taxon>
        <taxon>Solanales</taxon>
        <taxon>Solanaceae</taxon>
        <taxon>Solanoideae</taxon>
        <taxon>Solaneae</taxon>
        <taxon>Solanum</taxon>
    </lineage>
</organism>
<keyword evidence="3" id="KW-1185">Reference proteome</keyword>
<comment type="caution">
    <text evidence="2">The sequence shown here is derived from an EMBL/GenBank/DDBJ whole genome shotgun (WGS) entry which is preliminary data.</text>
</comment>
<evidence type="ECO:0000259" key="1">
    <source>
        <dbReference type="Pfam" id="PF10551"/>
    </source>
</evidence>
<sequence length="158" mass="18527">MVYDLKFGKKLRVYSQNYILQQQRMRTLACDAATIQKFFASMQMKDDEFFYVIDTDNAARLRNVVWVHTHCKYTYREFSDVVCFDTTHLMNQWRMPFASFVGVNQHEQSILLGCALLTIEDIDRYKFVLSTWLAAMAKVPSTAIHTDQCESMSRPRPS</sequence>
<dbReference type="Proteomes" id="UP000826656">
    <property type="component" value="Unassembled WGS sequence"/>
</dbReference>
<proteinExistence type="predicted"/>
<gene>
    <name evidence="2" type="ORF">KY290_036364</name>
</gene>